<protein>
    <recommendedName>
        <fullName evidence="1">Condensation domain-containing protein</fullName>
    </recommendedName>
</protein>
<feature type="non-terminal residue" evidence="2">
    <location>
        <position position="95"/>
    </location>
</feature>
<accession>A0A2B6K049</accession>
<evidence type="ECO:0000313" key="2">
    <source>
        <dbReference type="EMBL" id="PGD26262.1"/>
    </source>
</evidence>
<dbReference type="InterPro" id="IPR001242">
    <property type="entry name" value="Condensation_dom"/>
</dbReference>
<gene>
    <name evidence="2" type="ORF">COM27_31075</name>
</gene>
<dbReference type="Pfam" id="PF00668">
    <property type="entry name" value="Condensation"/>
    <property type="match status" value="1"/>
</dbReference>
<dbReference type="SUPFAM" id="SSF52777">
    <property type="entry name" value="CoA-dependent acyltransferases"/>
    <property type="match status" value="1"/>
</dbReference>
<comment type="caution">
    <text evidence="2">The sequence shown here is derived from an EMBL/GenBank/DDBJ whole genome shotgun (WGS) entry which is preliminary data.</text>
</comment>
<dbReference type="InterPro" id="IPR023213">
    <property type="entry name" value="CAT-like_dom_sf"/>
</dbReference>
<reference evidence="2 3" key="1">
    <citation type="submission" date="2017-09" db="EMBL/GenBank/DDBJ databases">
        <title>Large-scale bioinformatics analysis of Bacillus genomes uncovers conserved roles of natural products in bacterial physiology.</title>
        <authorList>
            <consortium name="Agbiome Team Llc"/>
            <person name="Bleich R.M."/>
            <person name="Grubbs K.J."/>
            <person name="Santa Maria K.C."/>
            <person name="Allen S.E."/>
            <person name="Farag S."/>
            <person name="Shank E.A."/>
            <person name="Bowers A."/>
        </authorList>
    </citation>
    <scope>NUCLEOTIDE SEQUENCE [LARGE SCALE GENOMIC DNA]</scope>
    <source>
        <strain evidence="2 3">AFS065610</strain>
    </source>
</reference>
<dbReference type="GO" id="GO:0003824">
    <property type="term" value="F:catalytic activity"/>
    <property type="evidence" value="ECO:0007669"/>
    <property type="project" value="InterPro"/>
</dbReference>
<feature type="domain" description="Condensation" evidence="1">
    <location>
        <begin position="1"/>
        <end position="95"/>
    </location>
</feature>
<feature type="non-terminal residue" evidence="2">
    <location>
        <position position="1"/>
    </location>
</feature>
<evidence type="ECO:0000259" key="1">
    <source>
        <dbReference type="Pfam" id="PF00668"/>
    </source>
</evidence>
<dbReference type="Proteomes" id="UP000223472">
    <property type="component" value="Unassembled WGS sequence"/>
</dbReference>
<organism evidence="2 3">
    <name type="scientific">Bacillus wiedmannii</name>
    <dbReference type="NCBI Taxonomy" id="1890302"/>
    <lineage>
        <taxon>Bacteria</taxon>
        <taxon>Bacillati</taxon>
        <taxon>Bacillota</taxon>
        <taxon>Bacilli</taxon>
        <taxon>Bacillales</taxon>
        <taxon>Bacillaceae</taxon>
        <taxon>Bacillus</taxon>
        <taxon>Bacillus cereus group</taxon>
    </lineage>
</organism>
<dbReference type="EMBL" id="NVIY01000095">
    <property type="protein sequence ID" value="PGD26262.1"/>
    <property type="molecule type" value="Genomic_DNA"/>
</dbReference>
<proteinExistence type="predicted"/>
<name>A0A2B6K049_9BACI</name>
<dbReference type="RefSeq" id="WP_141546072.1">
    <property type="nucleotide sequence ID" value="NZ_NVGF01000078.1"/>
</dbReference>
<evidence type="ECO:0000313" key="3">
    <source>
        <dbReference type="Proteomes" id="UP000223472"/>
    </source>
</evidence>
<dbReference type="AlphaFoldDB" id="A0A2B6K049"/>
<sequence>QRRLYILNKIEGSGVSYNMPFAMKIKGDLDVHQLEKAFHKLIERHEALRTSFVMVDGEPVQKIEKEIDFQVTYREMGTHKLDDMINGFVKPFDLE</sequence>
<dbReference type="Gene3D" id="3.30.559.10">
    <property type="entry name" value="Chloramphenicol acetyltransferase-like domain"/>
    <property type="match status" value="1"/>
</dbReference>
<dbReference type="GO" id="GO:0008610">
    <property type="term" value="P:lipid biosynthetic process"/>
    <property type="evidence" value="ECO:0007669"/>
    <property type="project" value="UniProtKB-ARBA"/>
</dbReference>